<name>A0A5J4S7J2_9ZZZZ</name>
<accession>A0A5J4S7J2</accession>
<organism evidence="1">
    <name type="scientific">termite gut metagenome</name>
    <dbReference type="NCBI Taxonomy" id="433724"/>
    <lineage>
        <taxon>unclassified sequences</taxon>
        <taxon>metagenomes</taxon>
        <taxon>organismal metagenomes</taxon>
    </lineage>
</organism>
<reference evidence="1" key="1">
    <citation type="submission" date="2019-03" db="EMBL/GenBank/DDBJ databases">
        <title>Single cell metagenomics reveals metabolic interactions within the superorganism composed of flagellate Streblomastix strix and complex community of Bacteroidetes bacteria on its surface.</title>
        <authorList>
            <person name="Treitli S.C."/>
            <person name="Kolisko M."/>
            <person name="Husnik F."/>
            <person name="Keeling P."/>
            <person name="Hampl V."/>
        </authorList>
    </citation>
    <scope>NUCLEOTIDE SEQUENCE</scope>
    <source>
        <strain evidence="1">STM</strain>
    </source>
</reference>
<evidence type="ECO:0000313" key="1">
    <source>
        <dbReference type="EMBL" id="KAA6341300.1"/>
    </source>
</evidence>
<dbReference type="AlphaFoldDB" id="A0A5J4S7J2"/>
<gene>
    <name evidence="1" type="ORF">EZS27_010887</name>
</gene>
<proteinExistence type="predicted"/>
<comment type="caution">
    <text evidence="1">The sequence shown here is derived from an EMBL/GenBank/DDBJ whole genome shotgun (WGS) entry which is preliminary data.</text>
</comment>
<sequence length="255" mass="30646">MRNVFIKDLERYSFLKKKLWNFNKEYKKISAVKYIGDCSYLYDKLKPTSYEDFLRKYIFDGENKPYPLEDDGFYGKSIDEIYTLAEYYRYLSNDYTIPLEDYLDDLINHIIIETYDGHVRENYIKKCFEDTGYCVESINGDEDSIFGIDMKVYKNKKLTYLIQIKPYTAFYKSPKINDALIIDRKRWFKKEREALNKYSEVDYYYILYMNKGGGKTNWVSKDDSFLFKINELSSLNGDGLLTFDKFKENEIIRLQ</sequence>
<protein>
    <submittedName>
        <fullName evidence="1">Uncharacterized protein</fullName>
    </submittedName>
</protein>
<dbReference type="EMBL" id="SNRY01000399">
    <property type="protein sequence ID" value="KAA6341300.1"/>
    <property type="molecule type" value="Genomic_DNA"/>
</dbReference>